<organism evidence="1 2">
    <name type="scientific">Flammeovirga agarivorans</name>
    <dbReference type="NCBI Taxonomy" id="2726742"/>
    <lineage>
        <taxon>Bacteria</taxon>
        <taxon>Pseudomonadati</taxon>
        <taxon>Bacteroidota</taxon>
        <taxon>Cytophagia</taxon>
        <taxon>Cytophagales</taxon>
        <taxon>Flammeovirgaceae</taxon>
        <taxon>Flammeovirga</taxon>
    </lineage>
</organism>
<accession>A0A7X8SIJ4</accession>
<comment type="caution">
    <text evidence="1">The sequence shown here is derived from an EMBL/GenBank/DDBJ whole genome shotgun (WGS) entry which is preliminary data.</text>
</comment>
<sequence>MESQKEVIKNVLLIRNVDYRDHERILNIDNLSKKKVIYHVLEEFNLPPEDIYITELLDCLEMEISLHSKNTQ</sequence>
<dbReference type="AlphaFoldDB" id="A0A7X8SIJ4"/>
<evidence type="ECO:0000313" key="1">
    <source>
        <dbReference type="EMBL" id="NLR90757.1"/>
    </source>
</evidence>
<gene>
    <name evidence="1" type="ORF">HGP29_06050</name>
</gene>
<dbReference type="Proteomes" id="UP000585050">
    <property type="component" value="Unassembled WGS sequence"/>
</dbReference>
<dbReference type="RefSeq" id="WP_168881474.1">
    <property type="nucleotide sequence ID" value="NZ_JABAIL010000002.1"/>
</dbReference>
<protein>
    <submittedName>
        <fullName evidence="1">Uncharacterized protein</fullName>
    </submittedName>
</protein>
<proteinExistence type="predicted"/>
<evidence type="ECO:0000313" key="2">
    <source>
        <dbReference type="Proteomes" id="UP000585050"/>
    </source>
</evidence>
<dbReference type="EMBL" id="JABAIL010000002">
    <property type="protein sequence ID" value="NLR90757.1"/>
    <property type="molecule type" value="Genomic_DNA"/>
</dbReference>
<reference evidence="1 2" key="1">
    <citation type="submission" date="2020-04" db="EMBL/GenBank/DDBJ databases">
        <title>Flammeovirga sp. SR4, a novel species isolated from seawater.</title>
        <authorList>
            <person name="Wang X."/>
        </authorList>
    </citation>
    <scope>NUCLEOTIDE SEQUENCE [LARGE SCALE GENOMIC DNA]</scope>
    <source>
        <strain evidence="1 2">SR4</strain>
    </source>
</reference>
<name>A0A7X8SIJ4_9BACT</name>
<keyword evidence="2" id="KW-1185">Reference proteome</keyword>